<reference evidence="2" key="1">
    <citation type="journal article" date="2022" name="Mol. Ecol. Resour.">
        <title>The genomes of chicory, endive, great burdock and yacon provide insights into Asteraceae palaeo-polyploidization history and plant inulin production.</title>
        <authorList>
            <person name="Fan W."/>
            <person name="Wang S."/>
            <person name="Wang H."/>
            <person name="Wang A."/>
            <person name="Jiang F."/>
            <person name="Liu H."/>
            <person name="Zhao H."/>
            <person name="Xu D."/>
            <person name="Zhang Y."/>
        </authorList>
    </citation>
    <scope>NUCLEOTIDE SEQUENCE [LARGE SCALE GENOMIC DNA]</scope>
    <source>
        <strain evidence="2">cv. Yunnan</strain>
    </source>
</reference>
<protein>
    <submittedName>
        <fullName evidence="1">Uncharacterized protein</fullName>
    </submittedName>
</protein>
<gene>
    <name evidence="1" type="ORF">L1987_42712</name>
</gene>
<reference evidence="1 2" key="2">
    <citation type="journal article" date="2022" name="Mol. Ecol. Resour.">
        <title>The genomes of chicory, endive, great burdock and yacon provide insights into Asteraceae paleo-polyploidization history and plant inulin production.</title>
        <authorList>
            <person name="Fan W."/>
            <person name="Wang S."/>
            <person name="Wang H."/>
            <person name="Wang A."/>
            <person name="Jiang F."/>
            <person name="Liu H."/>
            <person name="Zhao H."/>
            <person name="Xu D."/>
            <person name="Zhang Y."/>
        </authorList>
    </citation>
    <scope>NUCLEOTIDE SEQUENCE [LARGE SCALE GENOMIC DNA]</scope>
    <source>
        <strain evidence="2">cv. Yunnan</strain>
        <tissue evidence="1">Leaves</tissue>
    </source>
</reference>
<dbReference type="EMBL" id="CM042031">
    <property type="protein sequence ID" value="KAI3783626.1"/>
    <property type="molecule type" value="Genomic_DNA"/>
</dbReference>
<name>A0ACB9GKV2_9ASTR</name>
<proteinExistence type="predicted"/>
<evidence type="ECO:0000313" key="1">
    <source>
        <dbReference type="EMBL" id="KAI3783626.1"/>
    </source>
</evidence>
<organism evidence="1 2">
    <name type="scientific">Smallanthus sonchifolius</name>
    <dbReference type="NCBI Taxonomy" id="185202"/>
    <lineage>
        <taxon>Eukaryota</taxon>
        <taxon>Viridiplantae</taxon>
        <taxon>Streptophyta</taxon>
        <taxon>Embryophyta</taxon>
        <taxon>Tracheophyta</taxon>
        <taxon>Spermatophyta</taxon>
        <taxon>Magnoliopsida</taxon>
        <taxon>eudicotyledons</taxon>
        <taxon>Gunneridae</taxon>
        <taxon>Pentapetalae</taxon>
        <taxon>asterids</taxon>
        <taxon>campanulids</taxon>
        <taxon>Asterales</taxon>
        <taxon>Asteraceae</taxon>
        <taxon>Asteroideae</taxon>
        <taxon>Heliantheae alliance</taxon>
        <taxon>Millerieae</taxon>
        <taxon>Smallanthus</taxon>
    </lineage>
</organism>
<accession>A0ACB9GKV2</accession>
<evidence type="ECO:0000313" key="2">
    <source>
        <dbReference type="Proteomes" id="UP001056120"/>
    </source>
</evidence>
<keyword evidence="2" id="KW-1185">Reference proteome</keyword>
<sequence>MTESLKNDYRLCEELGRGQFGIIHRCISLNSGESFACKSIDKRLLCDSTDRECIEKEPKILRVLGGNANIIQIHRLYEDENWLHMIIDLCDGPDLFEQISKRSGAFSESEAASIFTQLIKSVSCCHRFGVAHRDIKPDNILFDSTRKLKLADFGSAEWFGMNERRTMTGVVGTPYYVAPEVLSGREYDQKVDVWSAGVILYVLLAGVPPFYGETPVETFEAVLRGNLRFPTRIFKSVSPEAKDLLRKMLCKDASRRLSAEQVSRHPWVINGGQTMING</sequence>
<dbReference type="Proteomes" id="UP001056120">
    <property type="component" value="Linkage Group LG14"/>
</dbReference>
<comment type="caution">
    <text evidence="1">The sequence shown here is derived from an EMBL/GenBank/DDBJ whole genome shotgun (WGS) entry which is preliminary data.</text>
</comment>